<dbReference type="InterPro" id="IPR007454">
    <property type="entry name" value="UPF0250_YbeD-like"/>
</dbReference>
<dbReference type="OrthoDB" id="5616097at2"/>
<protein>
    <submittedName>
        <fullName evidence="1">DUF493 domain-containing protein</fullName>
    </submittedName>
</protein>
<sequence>MNIEQEIKLRAQLAELHNFPDLYMFKFIVPNEPGKKDEVLKFFSEKADVSTKKSRNGKYLAISIKEVMISVDAVMQRYHELKSVKGLMSL</sequence>
<accession>A0A5C6VC33</accession>
<evidence type="ECO:0000313" key="1">
    <source>
        <dbReference type="EMBL" id="TXC82126.1"/>
    </source>
</evidence>
<dbReference type="AlphaFoldDB" id="A0A5C6VC33"/>
<evidence type="ECO:0000313" key="2">
    <source>
        <dbReference type="Proteomes" id="UP000321168"/>
    </source>
</evidence>
<dbReference type="InterPro" id="IPR027471">
    <property type="entry name" value="YbeD-like_sf"/>
</dbReference>
<name>A0A5C6VC33_9FLAO</name>
<dbReference type="SUPFAM" id="SSF117991">
    <property type="entry name" value="YbeD/HP0495-like"/>
    <property type="match status" value="1"/>
</dbReference>
<dbReference type="RefSeq" id="WP_147013345.1">
    <property type="nucleotide sequence ID" value="NZ_VORB01000002.1"/>
</dbReference>
<proteinExistence type="predicted"/>
<dbReference type="EMBL" id="VORB01000002">
    <property type="protein sequence ID" value="TXC82126.1"/>
    <property type="molecule type" value="Genomic_DNA"/>
</dbReference>
<dbReference type="Pfam" id="PF04359">
    <property type="entry name" value="DUF493"/>
    <property type="match status" value="1"/>
</dbReference>
<keyword evidence="2" id="KW-1185">Reference proteome</keyword>
<dbReference type="Gene3D" id="3.30.70.260">
    <property type="match status" value="1"/>
</dbReference>
<reference evidence="1 2" key="1">
    <citation type="submission" date="2019-08" db="EMBL/GenBank/DDBJ databases">
        <title>Genome of Luteibaculum oceani JCM 18817.</title>
        <authorList>
            <person name="Bowman J.P."/>
        </authorList>
    </citation>
    <scope>NUCLEOTIDE SEQUENCE [LARGE SCALE GENOMIC DNA]</scope>
    <source>
        <strain evidence="1 2">JCM 18817</strain>
    </source>
</reference>
<comment type="caution">
    <text evidence="1">The sequence shown here is derived from an EMBL/GenBank/DDBJ whole genome shotgun (WGS) entry which is preliminary data.</text>
</comment>
<gene>
    <name evidence="1" type="ORF">FRX97_03260</name>
</gene>
<organism evidence="1 2">
    <name type="scientific">Luteibaculum oceani</name>
    <dbReference type="NCBI Taxonomy" id="1294296"/>
    <lineage>
        <taxon>Bacteria</taxon>
        <taxon>Pseudomonadati</taxon>
        <taxon>Bacteroidota</taxon>
        <taxon>Flavobacteriia</taxon>
        <taxon>Flavobacteriales</taxon>
        <taxon>Luteibaculaceae</taxon>
        <taxon>Luteibaculum</taxon>
    </lineage>
</organism>
<dbReference type="Proteomes" id="UP000321168">
    <property type="component" value="Unassembled WGS sequence"/>
</dbReference>